<name>A0A0Z8B7Y0_STRSU</name>
<reference evidence="1 2" key="1">
    <citation type="submission" date="2016-02" db="EMBL/GenBank/DDBJ databases">
        <authorList>
            <consortium name="Pathogen Informatics"/>
        </authorList>
    </citation>
    <scope>NUCLEOTIDE SEQUENCE [LARGE SCALE GENOMIC DNA]</scope>
    <source>
        <strain evidence="1 2">LSS31</strain>
    </source>
</reference>
<proteinExistence type="predicted"/>
<organism evidence="1 2">
    <name type="scientific">Streptococcus suis</name>
    <dbReference type="NCBI Taxonomy" id="1307"/>
    <lineage>
        <taxon>Bacteria</taxon>
        <taxon>Bacillati</taxon>
        <taxon>Bacillota</taxon>
        <taxon>Bacilli</taxon>
        <taxon>Lactobacillales</taxon>
        <taxon>Streptococcaceae</taxon>
        <taxon>Streptococcus</taxon>
    </lineage>
</organism>
<dbReference type="EMBL" id="FIGG01000001">
    <property type="protein sequence ID" value="CYU26319.1"/>
    <property type="molecule type" value="Genomic_DNA"/>
</dbReference>
<dbReference type="RefSeq" id="WP_206583480.1">
    <property type="nucleotide sequence ID" value="NZ_CEDJ01000003.1"/>
</dbReference>
<accession>A0A0Z8B7Y0</accession>
<dbReference type="AlphaFoldDB" id="A0A0Z8B7Y0"/>
<gene>
    <name evidence="1" type="ORF">ERS132393_00061</name>
</gene>
<dbReference type="Proteomes" id="UP000072530">
    <property type="component" value="Unassembled WGS sequence"/>
</dbReference>
<sequence length="61" mass="7069">MASFSIDLALNWENQDELQRLLKNVDETQQAYQKALQELSEFKPDIQVVSGVKKGDYKTHE</sequence>
<protein>
    <submittedName>
        <fullName evidence="1">Uncharacterized protein</fullName>
    </submittedName>
</protein>
<evidence type="ECO:0000313" key="2">
    <source>
        <dbReference type="Proteomes" id="UP000072530"/>
    </source>
</evidence>
<evidence type="ECO:0000313" key="1">
    <source>
        <dbReference type="EMBL" id="CYU26319.1"/>
    </source>
</evidence>